<dbReference type="HOGENOM" id="CLU_2530804_0_0_1"/>
<organism evidence="1">
    <name type="scientific">Zea mays</name>
    <name type="common">Maize</name>
    <dbReference type="NCBI Taxonomy" id="4577"/>
    <lineage>
        <taxon>Eukaryota</taxon>
        <taxon>Viridiplantae</taxon>
        <taxon>Streptophyta</taxon>
        <taxon>Embryophyta</taxon>
        <taxon>Tracheophyta</taxon>
        <taxon>Spermatophyta</taxon>
        <taxon>Magnoliopsida</taxon>
        <taxon>Liliopsida</taxon>
        <taxon>Poales</taxon>
        <taxon>Poaceae</taxon>
        <taxon>PACMAD clade</taxon>
        <taxon>Panicoideae</taxon>
        <taxon>Andropogonodae</taxon>
        <taxon>Andropogoneae</taxon>
        <taxon>Tripsacinae</taxon>
        <taxon>Zea</taxon>
    </lineage>
</organism>
<accession>C0HGX3</accession>
<sequence>MNKERGRSTKHFRESEFWLGFLERENVALSMFSVDHLGKGSSYSPWCATQLRETNKHKKRSIGFGKGQQQKNKHCITFGGTFSA</sequence>
<reference evidence="1" key="1">
    <citation type="journal article" date="2009" name="PLoS Genet.">
        <title>Sequencing, mapping, and analysis of 27,455 maize full-length cDNAs.</title>
        <authorList>
            <person name="Soderlund C."/>
            <person name="Descour A."/>
            <person name="Kudrna D."/>
            <person name="Bomhoff M."/>
            <person name="Boyd L."/>
            <person name="Currie J."/>
            <person name="Angelova A."/>
            <person name="Collura K."/>
            <person name="Wissotski M."/>
            <person name="Ashley E."/>
            <person name="Morrow D."/>
            <person name="Fernandes J."/>
            <person name="Walbot V."/>
            <person name="Yu Y."/>
        </authorList>
    </citation>
    <scope>NUCLEOTIDE SEQUENCE</scope>
    <source>
        <strain evidence="1">B73</strain>
    </source>
</reference>
<dbReference type="EMBL" id="BT061579">
    <property type="protein sequence ID" value="ACN26276.1"/>
    <property type="molecule type" value="mRNA"/>
</dbReference>
<evidence type="ECO:0000313" key="1">
    <source>
        <dbReference type="EMBL" id="ACN26276.1"/>
    </source>
</evidence>
<protein>
    <submittedName>
        <fullName evidence="1">Uncharacterized protein</fullName>
    </submittedName>
</protein>
<reference evidence="1" key="2">
    <citation type="submission" date="2012-06" db="EMBL/GenBank/DDBJ databases">
        <authorList>
            <person name="Yu Y."/>
            <person name="Currie J."/>
            <person name="Lomeli R."/>
            <person name="Angelova A."/>
            <person name="Collura K."/>
            <person name="Wissotski M."/>
            <person name="Campos D."/>
            <person name="Kudrna D."/>
            <person name="Golser W."/>
            <person name="Ashely E."/>
            <person name="Descour A."/>
            <person name="Fernandes J."/>
            <person name="Soderlund C."/>
            <person name="Walbot V."/>
        </authorList>
    </citation>
    <scope>NUCLEOTIDE SEQUENCE</scope>
    <source>
        <strain evidence="1">B73</strain>
    </source>
</reference>
<proteinExistence type="evidence at transcript level"/>
<name>C0HGX3_MAIZE</name>
<dbReference type="AlphaFoldDB" id="C0HGX3"/>